<dbReference type="AlphaFoldDB" id="A0A1I4K931"/>
<feature type="transmembrane region" description="Helical" evidence="6">
    <location>
        <begin position="270"/>
        <end position="288"/>
    </location>
</feature>
<dbReference type="SUPFAM" id="SSF103473">
    <property type="entry name" value="MFS general substrate transporter"/>
    <property type="match status" value="1"/>
</dbReference>
<organism evidence="8 9">
    <name type="scientific">Pelosinus propionicus DSM 13327</name>
    <dbReference type="NCBI Taxonomy" id="1123291"/>
    <lineage>
        <taxon>Bacteria</taxon>
        <taxon>Bacillati</taxon>
        <taxon>Bacillota</taxon>
        <taxon>Negativicutes</taxon>
        <taxon>Selenomonadales</taxon>
        <taxon>Sporomusaceae</taxon>
        <taxon>Pelosinus</taxon>
    </lineage>
</organism>
<dbReference type="InterPro" id="IPR020846">
    <property type="entry name" value="MFS_dom"/>
</dbReference>
<evidence type="ECO:0000256" key="1">
    <source>
        <dbReference type="ARBA" id="ARBA00004651"/>
    </source>
</evidence>
<keyword evidence="3 6" id="KW-0812">Transmembrane</keyword>
<evidence type="ECO:0000256" key="4">
    <source>
        <dbReference type="ARBA" id="ARBA00022989"/>
    </source>
</evidence>
<keyword evidence="9" id="KW-1185">Reference proteome</keyword>
<feature type="domain" description="Major facilitator superfamily (MFS) profile" evidence="7">
    <location>
        <begin position="1"/>
        <end position="383"/>
    </location>
</feature>
<keyword evidence="4 6" id="KW-1133">Transmembrane helix</keyword>
<protein>
    <submittedName>
        <fullName evidence="8">MFS transporter, ACS family, glucarate transporter</fullName>
    </submittedName>
</protein>
<dbReference type="STRING" id="1123291.SAMN04490355_101650"/>
<name>A0A1I4K931_9FIRM</name>
<dbReference type="OrthoDB" id="102502at2"/>
<evidence type="ECO:0000259" key="7">
    <source>
        <dbReference type="PROSITE" id="PS50850"/>
    </source>
</evidence>
<feature type="transmembrane region" description="Helical" evidence="6">
    <location>
        <begin position="237"/>
        <end position="258"/>
    </location>
</feature>
<reference evidence="9" key="1">
    <citation type="submission" date="2016-10" db="EMBL/GenBank/DDBJ databases">
        <authorList>
            <person name="Varghese N."/>
            <person name="Submissions S."/>
        </authorList>
    </citation>
    <scope>NUCLEOTIDE SEQUENCE [LARGE SCALE GENOMIC DNA]</scope>
    <source>
        <strain evidence="9">DSM 13327</strain>
    </source>
</reference>
<keyword evidence="5 6" id="KW-0472">Membrane</keyword>
<feature type="transmembrane region" description="Helical" evidence="6">
    <location>
        <begin position="59"/>
        <end position="81"/>
    </location>
</feature>
<dbReference type="InterPro" id="IPR050382">
    <property type="entry name" value="MFS_Na/Anion_cotransporter"/>
</dbReference>
<dbReference type="InterPro" id="IPR011701">
    <property type="entry name" value="MFS"/>
</dbReference>
<sequence length="395" mass="42494">MFINAIDRGALGVAAPIMLKELNMDPGLMGIALSVFYWSYIICMVPVGRFADKYGAKKAMGWAAVLWSLMSAATGFVHGFYGLILTRLGVGAGEAAGNPLSAKVISENFSSSQRATATGFCLSGTKLGMAAVPLLMGFLITQWNWRVAFFVTGAGSLLWCVLWYYFYKDASEQTEGDSKSQGVAIPWKQFLTNRCVLGLMVTKFFLDYLWVLFVSWLPAYLVMERGFSIIKMGVYASIPWVVGFVAQPAMGYFSDWLIKKGTSVTKARKYTLVGSQLVAALVIAVGFVDDPVIAVILLTVNIAGESASAGIMWTILAEVSPKGMGGTVSSAINTVSSIAGVLAPTITGFIYKFTGSFQMALLVAGIGILISACSILFIVPEIKPIELNEKDNILN</sequence>
<dbReference type="EMBL" id="FOTS01000016">
    <property type="protein sequence ID" value="SFL75091.1"/>
    <property type="molecule type" value="Genomic_DNA"/>
</dbReference>
<dbReference type="PANTHER" id="PTHR11662:SF399">
    <property type="entry name" value="FI19708P1-RELATED"/>
    <property type="match status" value="1"/>
</dbReference>
<feature type="transmembrane region" description="Helical" evidence="6">
    <location>
        <begin position="195"/>
        <end position="217"/>
    </location>
</feature>
<accession>A0A1I4K931</accession>
<dbReference type="GO" id="GO:0005886">
    <property type="term" value="C:plasma membrane"/>
    <property type="evidence" value="ECO:0007669"/>
    <property type="project" value="UniProtKB-SubCell"/>
</dbReference>
<feature type="transmembrane region" description="Helical" evidence="6">
    <location>
        <begin position="357"/>
        <end position="379"/>
    </location>
</feature>
<dbReference type="CDD" id="cd17319">
    <property type="entry name" value="MFS_ExuT_GudP_like"/>
    <property type="match status" value="1"/>
</dbReference>
<evidence type="ECO:0000256" key="5">
    <source>
        <dbReference type="ARBA" id="ARBA00023136"/>
    </source>
</evidence>
<keyword evidence="2" id="KW-0813">Transport</keyword>
<evidence type="ECO:0000256" key="3">
    <source>
        <dbReference type="ARBA" id="ARBA00022692"/>
    </source>
</evidence>
<dbReference type="PANTHER" id="PTHR11662">
    <property type="entry name" value="SOLUTE CARRIER FAMILY 17"/>
    <property type="match status" value="1"/>
</dbReference>
<feature type="transmembrane region" description="Helical" evidence="6">
    <location>
        <begin position="28"/>
        <end position="47"/>
    </location>
</feature>
<dbReference type="PROSITE" id="PS50850">
    <property type="entry name" value="MFS"/>
    <property type="match status" value="1"/>
</dbReference>
<evidence type="ECO:0000256" key="2">
    <source>
        <dbReference type="ARBA" id="ARBA00022448"/>
    </source>
</evidence>
<dbReference type="Pfam" id="PF07690">
    <property type="entry name" value="MFS_1"/>
    <property type="match status" value="1"/>
</dbReference>
<evidence type="ECO:0000256" key="6">
    <source>
        <dbReference type="SAM" id="Phobius"/>
    </source>
</evidence>
<evidence type="ECO:0000313" key="9">
    <source>
        <dbReference type="Proteomes" id="UP000199520"/>
    </source>
</evidence>
<dbReference type="GO" id="GO:0022857">
    <property type="term" value="F:transmembrane transporter activity"/>
    <property type="evidence" value="ECO:0007669"/>
    <property type="project" value="InterPro"/>
</dbReference>
<gene>
    <name evidence="8" type="ORF">SAMN04490355_101650</name>
</gene>
<dbReference type="InterPro" id="IPR036259">
    <property type="entry name" value="MFS_trans_sf"/>
</dbReference>
<comment type="subcellular location">
    <subcellularLocation>
        <location evidence="1">Cell membrane</location>
        <topology evidence="1">Multi-pass membrane protein</topology>
    </subcellularLocation>
</comment>
<feature type="transmembrane region" description="Helical" evidence="6">
    <location>
        <begin position="294"/>
        <end position="316"/>
    </location>
</feature>
<dbReference type="Gene3D" id="1.20.1250.20">
    <property type="entry name" value="MFS general substrate transporter like domains"/>
    <property type="match status" value="2"/>
</dbReference>
<proteinExistence type="predicted"/>
<dbReference type="RefSeq" id="WP_090936406.1">
    <property type="nucleotide sequence ID" value="NZ_FOTS01000016.1"/>
</dbReference>
<dbReference type="Proteomes" id="UP000199520">
    <property type="component" value="Unassembled WGS sequence"/>
</dbReference>
<feature type="transmembrane region" description="Helical" evidence="6">
    <location>
        <begin position="143"/>
        <end position="166"/>
    </location>
</feature>
<evidence type="ECO:0000313" key="8">
    <source>
        <dbReference type="EMBL" id="SFL75091.1"/>
    </source>
</evidence>
<feature type="transmembrane region" description="Helical" evidence="6">
    <location>
        <begin position="328"/>
        <end position="351"/>
    </location>
</feature>